<dbReference type="EMBL" id="PVTD01000024">
    <property type="protein sequence ID" value="PRY19346.1"/>
    <property type="molecule type" value="Genomic_DNA"/>
</dbReference>
<evidence type="ECO:0000313" key="2">
    <source>
        <dbReference type="EMBL" id="PRY19346.1"/>
    </source>
</evidence>
<sequence>MRADWKVSIRRACAVLRYDPRTYRDKCARSGQAALEQRIREICQTRIRFGCRRVYVLLRREGWEVNAKKTYRIYKELDMQLRMKTPKCPSSNEVCQLS</sequence>
<proteinExistence type="predicted"/>
<organism evidence="2 3">
    <name type="scientific">Aliiruegeria haliotis</name>
    <dbReference type="NCBI Taxonomy" id="1280846"/>
    <lineage>
        <taxon>Bacteria</taxon>
        <taxon>Pseudomonadati</taxon>
        <taxon>Pseudomonadota</taxon>
        <taxon>Alphaproteobacteria</taxon>
        <taxon>Rhodobacterales</taxon>
        <taxon>Roseobacteraceae</taxon>
        <taxon>Aliiruegeria</taxon>
    </lineage>
</organism>
<protein>
    <submittedName>
        <fullName evidence="2">Helix-turn-helix protein</fullName>
    </submittedName>
</protein>
<dbReference type="PANTHER" id="PTHR47515">
    <property type="entry name" value="LOW CALCIUM RESPONSE LOCUS PROTEIN T"/>
    <property type="match status" value="1"/>
</dbReference>
<keyword evidence="3" id="KW-1185">Reference proteome</keyword>
<dbReference type="AlphaFoldDB" id="A0A2T0RDT5"/>
<evidence type="ECO:0000259" key="1">
    <source>
        <dbReference type="Pfam" id="PF13276"/>
    </source>
</evidence>
<gene>
    <name evidence="2" type="ORF">CLV78_12413</name>
</gene>
<dbReference type="Pfam" id="PF13276">
    <property type="entry name" value="HTH_21"/>
    <property type="match status" value="1"/>
</dbReference>
<feature type="domain" description="HTH-like" evidence="1">
    <location>
        <begin position="34"/>
        <end position="85"/>
    </location>
</feature>
<accession>A0A2T0RDT5</accession>
<dbReference type="Proteomes" id="UP000239480">
    <property type="component" value="Unassembled WGS sequence"/>
</dbReference>
<comment type="caution">
    <text evidence="2">The sequence shown here is derived from an EMBL/GenBank/DDBJ whole genome shotgun (WGS) entry which is preliminary data.</text>
</comment>
<dbReference type="InterPro" id="IPR025948">
    <property type="entry name" value="HTH-like_dom"/>
</dbReference>
<evidence type="ECO:0000313" key="3">
    <source>
        <dbReference type="Proteomes" id="UP000239480"/>
    </source>
</evidence>
<name>A0A2T0RDT5_9RHOB</name>
<reference evidence="2 3" key="1">
    <citation type="submission" date="2018-03" db="EMBL/GenBank/DDBJ databases">
        <title>Genomic Encyclopedia of Archaeal and Bacterial Type Strains, Phase II (KMG-II): from individual species to whole genera.</title>
        <authorList>
            <person name="Goeker M."/>
        </authorList>
    </citation>
    <scope>NUCLEOTIDE SEQUENCE [LARGE SCALE GENOMIC DNA]</scope>
    <source>
        <strain evidence="2 3">DSM 29328</strain>
    </source>
</reference>
<dbReference type="PANTHER" id="PTHR47515:SF1">
    <property type="entry name" value="BLR2054 PROTEIN"/>
    <property type="match status" value="1"/>
</dbReference>